<feature type="region of interest" description="Disordered" evidence="4">
    <location>
        <begin position="354"/>
        <end position="386"/>
    </location>
</feature>
<dbReference type="PANTHER" id="PTHR46159:SF18">
    <property type="entry name" value="CRC DOMAIN-CONTAINING PROTEIN"/>
    <property type="match status" value="1"/>
</dbReference>
<keyword evidence="7" id="KW-1185">Reference proteome</keyword>
<comment type="similarity">
    <text evidence="2">Belongs to the lin-54 family.</text>
</comment>
<comment type="caution">
    <text evidence="6">The sequence shown here is derived from an EMBL/GenBank/DDBJ whole genome shotgun (WGS) entry which is preliminary data.</text>
</comment>
<proteinExistence type="inferred from homology"/>
<dbReference type="InterPro" id="IPR044522">
    <property type="entry name" value="TSO1-like"/>
</dbReference>
<dbReference type="Proteomes" id="UP001341840">
    <property type="component" value="Unassembled WGS sequence"/>
</dbReference>
<feature type="compositionally biased region" description="Low complexity" evidence="4">
    <location>
        <begin position="156"/>
        <end position="177"/>
    </location>
</feature>
<dbReference type="InterPro" id="IPR005172">
    <property type="entry name" value="CRC"/>
</dbReference>
<evidence type="ECO:0000259" key="5">
    <source>
        <dbReference type="PROSITE" id="PS51634"/>
    </source>
</evidence>
<reference evidence="6 7" key="1">
    <citation type="journal article" date="2023" name="Plants (Basel)">
        <title>Bridging the Gap: Combining Genomics and Transcriptomics Approaches to Understand Stylosanthes scabra, an Orphan Legume from the Brazilian Caatinga.</title>
        <authorList>
            <person name="Ferreira-Neto J.R.C."/>
            <person name="da Silva M.D."/>
            <person name="Binneck E."/>
            <person name="de Melo N.F."/>
            <person name="da Silva R.H."/>
            <person name="de Melo A.L.T.M."/>
            <person name="Pandolfi V."/>
            <person name="Bustamante F.O."/>
            <person name="Brasileiro-Vidal A.C."/>
            <person name="Benko-Iseppon A.M."/>
        </authorList>
    </citation>
    <scope>NUCLEOTIDE SEQUENCE [LARGE SCALE GENOMIC DNA]</scope>
    <source>
        <tissue evidence="6">Leaves</tissue>
    </source>
</reference>
<accession>A0ABU6ZIA7</accession>
<feature type="domain" description="CRC" evidence="5">
    <location>
        <begin position="28"/>
        <end position="140"/>
    </location>
</feature>
<evidence type="ECO:0000313" key="6">
    <source>
        <dbReference type="EMBL" id="MED6221691.1"/>
    </source>
</evidence>
<name>A0ABU6ZIA7_9FABA</name>
<feature type="compositionally biased region" description="Polar residues" evidence="4">
    <location>
        <begin position="354"/>
        <end position="363"/>
    </location>
</feature>
<dbReference type="Pfam" id="PF03638">
    <property type="entry name" value="TCR"/>
    <property type="match status" value="2"/>
</dbReference>
<feature type="region of interest" description="Disordered" evidence="4">
    <location>
        <begin position="1"/>
        <end position="25"/>
    </location>
</feature>
<organism evidence="6 7">
    <name type="scientific">Stylosanthes scabra</name>
    <dbReference type="NCBI Taxonomy" id="79078"/>
    <lineage>
        <taxon>Eukaryota</taxon>
        <taxon>Viridiplantae</taxon>
        <taxon>Streptophyta</taxon>
        <taxon>Embryophyta</taxon>
        <taxon>Tracheophyta</taxon>
        <taxon>Spermatophyta</taxon>
        <taxon>Magnoliopsida</taxon>
        <taxon>eudicotyledons</taxon>
        <taxon>Gunneridae</taxon>
        <taxon>Pentapetalae</taxon>
        <taxon>rosids</taxon>
        <taxon>fabids</taxon>
        <taxon>Fabales</taxon>
        <taxon>Fabaceae</taxon>
        <taxon>Papilionoideae</taxon>
        <taxon>50 kb inversion clade</taxon>
        <taxon>dalbergioids sensu lato</taxon>
        <taxon>Dalbergieae</taxon>
        <taxon>Pterocarpus clade</taxon>
        <taxon>Stylosanthes</taxon>
    </lineage>
</organism>
<feature type="region of interest" description="Disordered" evidence="4">
    <location>
        <begin position="143"/>
        <end position="204"/>
    </location>
</feature>
<dbReference type="PROSITE" id="PS51634">
    <property type="entry name" value="CRC"/>
    <property type="match status" value="1"/>
</dbReference>
<evidence type="ECO:0000313" key="7">
    <source>
        <dbReference type="Proteomes" id="UP001341840"/>
    </source>
</evidence>
<keyword evidence="3" id="KW-0539">Nucleus</keyword>
<dbReference type="InterPro" id="IPR033467">
    <property type="entry name" value="Tesmin/TSO1-like_CXC"/>
</dbReference>
<dbReference type="SMART" id="SM01114">
    <property type="entry name" value="CXC"/>
    <property type="match status" value="2"/>
</dbReference>
<dbReference type="PANTHER" id="PTHR46159">
    <property type="entry name" value="PROTEIN TESMIN/TSO1-LIKE CXC 2"/>
    <property type="match status" value="1"/>
</dbReference>
<comment type="subcellular location">
    <subcellularLocation>
        <location evidence="1">Nucleus</location>
    </subcellularLocation>
</comment>
<gene>
    <name evidence="6" type="ORF">PIB30_057223</name>
</gene>
<evidence type="ECO:0000256" key="1">
    <source>
        <dbReference type="ARBA" id="ARBA00004123"/>
    </source>
</evidence>
<dbReference type="EMBL" id="JASCZI010272326">
    <property type="protein sequence ID" value="MED6221691.1"/>
    <property type="molecule type" value="Genomic_DNA"/>
</dbReference>
<protein>
    <recommendedName>
        <fullName evidence="5">CRC domain-containing protein</fullName>
    </recommendedName>
</protein>
<sequence>MASCESSGDRMNVGASDFDGNDGSKKKRKQSCNCHKSQCLQLYCECFSSGNFCNDYCSCKACMNNVENKDCVKEKKKEIESRNPHAFQCKIIHAQNESARHRKGCCCNKTKCDNKYCPCFRADVGCSRLCRCQGCKNVHGSKKDEHQQEQEERVLSNNNNNGSNNNGMLNNGSSSQSHHPVANNDNFLPHHEFPEPDVDIGNNENGIYSNNVNMPLNQVSVAPADSYYNYNSFGNFFQNHVAASDYHHPLASSQILSFENNTVEQQNINMMLDLLNFQQPPSFLGPHGIYNNHNNVADEPSSSIHNLSTMAPIIQSTHQQYRPQTRSYGNYHQEESGAMNHSHQLLVPVSAQRGSNDATNMHTPSDPIHPHGPPPSSGNNADYAELPHGNMFLQHNNKRH</sequence>
<evidence type="ECO:0000256" key="2">
    <source>
        <dbReference type="ARBA" id="ARBA00007267"/>
    </source>
</evidence>
<feature type="compositionally biased region" description="Basic and acidic residues" evidence="4">
    <location>
        <begin position="143"/>
        <end position="154"/>
    </location>
</feature>
<evidence type="ECO:0000256" key="4">
    <source>
        <dbReference type="SAM" id="MobiDB-lite"/>
    </source>
</evidence>
<evidence type="ECO:0000256" key="3">
    <source>
        <dbReference type="ARBA" id="ARBA00023242"/>
    </source>
</evidence>